<dbReference type="AlphaFoldDB" id="Q5WFS7"/>
<reference evidence="4" key="4">
    <citation type="submission" date="2003-10" db="EMBL/GenBank/DDBJ databases">
        <title>The complete genome sequence of the alkaliphilic Bacillus clausii KSM-K16.</title>
        <authorList>
            <person name="Takaki Y."/>
            <person name="Kageyama Y."/>
            <person name="Shimamura S."/>
            <person name="Suzuki H."/>
            <person name="Nishi S."/>
            <person name="Hatada Y."/>
            <person name="Kawai S."/>
            <person name="Ito S."/>
            <person name="Horikoshi K."/>
        </authorList>
    </citation>
    <scope>NUCLEOTIDE SEQUENCE [LARGE SCALE GENOMIC DNA]</scope>
    <source>
        <strain evidence="4">KSM-K16</strain>
    </source>
</reference>
<feature type="compositionally biased region" description="Basic and acidic residues" evidence="1">
    <location>
        <begin position="202"/>
        <end position="237"/>
    </location>
</feature>
<reference evidence="3 4" key="2">
    <citation type="journal article" date="1995" name="Appl. Microbiol. Biotechnol.">
        <title>Purification and properties of an alkaline protease from alkalophilic Bacillus sp. KSM-K16.</title>
        <authorList>
            <person name="Kobayashi T."/>
            <person name="Hakamada Y."/>
            <person name="Adachi S."/>
            <person name="Hitomi J."/>
            <person name="Yoshimatsu T."/>
            <person name="Koike K."/>
            <person name="Kawai S."/>
            <person name="Ito S."/>
        </authorList>
    </citation>
    <scope>NUCLEOTIDE SEQUENCE [LARGE SCALE GENOMIC DNA]</scope>
    <source>
        <strain evidence="3 4">KSM-K16</strain>
    </source>
</reference>
<sequence length="315" mass="35522">MSVKGGEQLTEILVFALLLLCGYLFMKQVALESKVKALQEGHVDKSELEEALEQFLAEVKESNDQLLAVLADSSYEQDVDTYQAKDREQPTFTNQAKGDPGVKSVNQDKDVKYRERTSQVKDGKLVNQGKNDNDEEQASRGKHDPDVKLADQAKADKQENLVRQGQSGQYARLVNQGDSGRWNKYADQAQDDQRAHLENQADYNQRHSDDTPANRSIVDHGKEENDKYSKHNDHNDNKYGNGQDSGLKSVEDKEEFAHSATYSQVFSLRKQGLAVEEIARDLGIGVTEVNLLLRFHEKNDENPHVSSCREPDNMV</sequence>
<protein>
    <submittedName>
        <fullName evidence="3">Uncharacterized protein</fullName>
    </submittedName>
</protein>
<reference evidence="3 4" key="1">
    <citation type="journal article" date="1994" name="J. Ferment. Bioeng.">
        <title>Molecular cloning and nucleotide sequence of the gene for an alkaline protease from the alkalophilic Bacillus sp. KSM-K16.</title>
        <authorList>
            <person name="Hakamada Y."/>
            <person name="Kobayashi T."/>
            <person name="Hitomi J."/>
            <person name="Kawai S."/>
            <person name="Ito S."/>
        </authorList>
    </citation>
    <scope>NUCLEOTIDE SEQUENCE [LARGE SCALE GENOMIC DNA]</scope>
    <source>
        <strain evidence="3 4">KSM-K16</strain>
    </source>
</reference>
<dbReference type="Proteomes" id="UP000001168">
    <property type="component" value="Chromosome"/>
</dbReference>
<reference evidence="3 4" key="5">
    <citation type="journal article" date="2007" name="Extremophiles">
        <title>Intragenomic diversity of the V1 regions of 16S rRNA genes in high-alkaline protease-producing Bacillus clausii spp.</title>
        <authorList>
            <person name="Kageyama Y."/>
            <person name="Takaki Y."/>
            <person name="Shimamura S."/>
            <person name="Nishi S."/>
            <person name="Nogi Y."/>
            <person name="Uchimura K."/>
            <person name="Kobayashi T."/>
            <person name="Hitomi J."/>
            <person name="Ozaki K."/>
            <person name="Kawai S."/>
            <person name="Ito S."/>
            <person name="Horikoshi K."/>
        </authorList>
    </citation>
    <scope>NUCLEOTIDE SEQUENCE [LARGE SCALE GENOMIC DNA]</scope>
    <source>
        <strain evidence="3 4">KSM-K16</strain>
    </source>
</reference>
<dbReference type="HOGENOM" id="CLU_881821_0_0_9"/>
<keyword evidence="2" id="KW-0472">Membrane</keyword>
<keyword evidence="2" id="KW-0812">Transmembrane</keyword>
<dbReference type="EMBL" id="AP006627">
    <property type="protein sequence ID" value="BAD64778.1"/>
    <property type="molecule type" value="Genomic_DNA"/>
</dbReference>
<dbReference type="STRING" id="66692.ABC2243"/>
<evidence type="ECO:0000256" key="1">
    <source>
        <dbReference type="SAM" id="MobiDB-lite"/>
    </source>
</evidence>
<organism evidence="3 4">
    <name type="scientific">Shouchella clausii (strain KSM-K16)</name>
    <name type="common">Alkalihalobacillus clausii</name>
    <dbReference type="NCBI Taxonomy" id="66692"/>
    <lineage>
        <taxon>Bacteria</taxon>
        <taxon>Bacillati</taxon>
        <taxon>Bacillota</taxon>
        <taxon>Bacilli</taxon>
        <taxon>Bacillales</taxon>
        <taxon>Bacillaceae</taxon>
        <taxon>Shouchella</taxon>
    </lineage>
</organism>
<feature type="compositionally biased region" description="Basic and acidic residues" evidence="1">
    <location>
        <begin position="137"/>
        <end position="146"/>
    </location>
</feature>
<feature type="region of interest" description="Disordered" evidence="1">
    <location>
        <begin position="202"/>
        <end position="252"/>
    </location>
</feature>
<accession>Q5WFS7</accession>
<evidence type="ECO:0000313" key="3">
    <source>
        <dbReference type="EMBL" id="BAD64778.1"/>
    </source>
</evidence>
<keyword evidence="4" id="KW-1185">Reference proteome</keyword>
<reference evidence="3 4" key="3">
    <citation type="journal article" date="1997" name="Protein Eng.">
        <title>High-resolution crystal structure of M-protease: phylogeny aided analysis of the high-alkaline adaptation mechanism.</title>
        <authorList>
            <person name="Shirai T."/>
            <person name="Suzuki A."/>
            <person name="Yamane T."/>
            <person name="Ashida T."/>
            <person name="Kobayashi T."/>
            <person name="Ito S."/>
        </authorList>
    </citation>
    <scope>NUCLEOTIDE SEQUENCE [LARGE SCALE GENOMIC DNA]</scope>
    <source>
        <strain evidence="3 4">KSM-K16</strain>
    </source>
</reference>
<name>Q5WFS7_SHOC1</name>
<feature type="compositionally biased region" description="Basic and acidic residues" evidence="1">
    <location>
        <begin position="106"/>
        <end position="124"/>
    </location>
</feature>
<evidence type="ECO:0000313" key="4">
    <source>
        <dbReference type="Proteomes" id="UP000001168"/>
    </source>
</evidence>
<feature type="region of interest" description="Disordered" evidence="1">
    <location>
        <begin position="79"/>
        <end position="146"/>
    </location>
</feature>
<proteinExistence type="predicted"/>
<gene>
    <name evidence="3" type="ordered locus">ABC2243</name>
</gene>
<dbReference type="KEGG" id="bcl:ABC2243"/>
<evidence type="ECO:0000256" key="2">
    <source>
        <dbReference type="SAM" id="Phobius"/>
    </source>
</evidence>
<keyword evidence="2" id="KW-1133">Transmembrane helix</keyword>
<feature type="transmembrane region" description="Helical" evidence="2">
    <location>
        <begin position="12"/>
        <end position="30"/>
    </location>
</feature>